<dbReference type="Pfam" id="PF01915">
    <property type="entry name" value="Glyco_hydro_3_C"/>
    <property type="match status" value="1"/>
</dbReference>
<proteinExistence type="inferred from homology"/>
<evidence type="ECO:0000313" key="17">
    <source>
        <dbReference type="EMBL" id="KAL1649967.1"/>
    </source>
</evidence>
<keyword evidence="12 14" id="KW-0326">Glycosidase</keyword>
<evidence type="ECO:0000256" key="10">
    <source>
        <dbReference type="ARBA" id="ARBA00023180"/>
    </source>
</evidence>
<evidence type="ECO:0000256" key="1">
    <source>
        <dbReference type="ARBA" id="ARBA00000448"/>
    </source>
</evidence>
<evidence type="ECO:0000256" key="14">
    <source>
        <dbReference type="RuleBase" id="RU361161"/>
    </source>
</evidence>
<feature type="chain" id="PRO_5045713466" description="beta-glucosidase" evidence="15">
    <location>
        <begin position="26"/>
        <end position="795"/>
    </location>
</feature>
<evidence type="ECO:0000256" key="11">
    <source>
        <dbReference type="ARBA" id="ARBA00023277"/>
    </source>
</evidence>
<keyword evidence="10" id="KW-0325">Glycoprotein</keyword>
<evidence type="ECO:0000256" key="15">
    <source>
        <dbReference type="SAM" id="SignalP"/>
    </source>
</evidence>
<evidence type="ECO:0000256" key="3">
    <source>
        <dbReference type="ARBA" id="ARBA00004987"/>
    </source>
</evidence>
<evidence type="ECO:0000256" key="5">
    <source>
        <dbReference type="ARBA" id="ARBA00012744"/>
    </source>
</evidence>
<dbReference type="InterPro" id="IPR050288">
    <property type="entry name" value="Cellulose_deg_GH3"/>
</dbReference>
<dbReference type="SMART" id="SM01217">
    <property type="entry name" value="Fn3_like"/>
    <property type="match status" value="1"/>
</dbReference>
<dbReference type="InterPro" id="IPR036881">
    <property type="entry name" value="Glyco_hydro_3_C_sf"/>
</dbReference>
<dbReference type="InterPro" id="IPR001764">
    <property type="entry name" value="Glyco_hydro_3_N"/>
</dbReference>
<comment type="subcellular location">
    <subcellularLocation>
        <location evidence="2">Secreted</location>
    </subcellularLocation>
</comment>
<gene>
    <name evidence="17" type="ORF">SLS58_001343</name>
</gene>
<feature type="signal peptide" evidence="15">
    <location>
        <begin position="1"/>
        <end position="25"/>
    </location>
</feature>
<accession>A0ABR3U216</accession>
<keyword evidence="9" id="KW-0136">Cellulose degradation</keyword>
<keyword evidence="11 14" id="KW-0119">Carbohydrate metabolism</keyword>
<evidence type="ECO:0000256" key="12">
    <source>
        <dbReference type="ARBA" id="ARBA00023295"/>
    </source>
</evidence>
<dbReference type="PROSITE" id="PS00775">
    <property type="entry name" value="GLYCOSYL_HYDROL_F3"/>
    <property type="match status" value="1"/>
</dbReference>
<dbReference type="SUPFAM" id="SSF51445">
    <property type="entry name" value="(Trans)glycosidases"/>
    <property type="match status" value="1"/>
</dbReference>
<name>A0ABR3U216_9PEZI</name>
<dbReference type="InterPro" id="IPR013783">
    <property type="entry name" value="Ig-like_fold"/>
</dbReference>
<dbReference type="SUPFAM" id="SSF52279">
    <property type="entry name" value="Beta-D-glucan exohydrolase, C-terminal domain"/>
    <property type="match status" value="1"/>
</dbReference>
<sequence>MAALSRLPLTALLALSFLCPAPTAAQDVPASPETIAAQELFWSYNRSPPVYPSPEATGTGDWAPAYAYAADLVGRMTNEEKQNLTFGFATTATGCSGTSGSALRVGFPGLCLNDGPAGVRGTELVSGFASGVSVAASWNRGLARARGRAIGRESKAKGVNVWLGPVMGPLGRTVLGGRNWEGFSVDPYLCGVLSADTVVGVQENVAVSAKHYIGNEQETNRNPTAILGNASVSSNIDDKTMHELYLWPFQDVVKAGAGQNSKTLNGLLKDELGFQGFVVSDWTAQHTGVASANAGMDMAMPDSEYWDGNLTIAVENGTLAQSRLDDMAKRIVATWYKLAHFEPGTGVPYSLVAPHDNQKVSALSPDSKDTIYQGAIEGHVLVKNTNNALPLKSPQIVSLFGYDGPAPAAENAAGSSKWSGGYNSVNMSNDVLATFFSGNLTDGDIPQAAYAGTLISGGGSGAVTPAYLSSPFDAFAQRAWEDSTQLFWDFSSQNPSVEAGSDACIVLINAFATEGFDRTALTDAYSDTLVANVAANCTNTVVVIHNAGIRLVDAWIEHPNVTAVLYAHLPGQDSGRALAALVYGDAAPSGRLPYTVARRAADYGAALYGPVRADAASDYYTQADFAEGVFLDYRRFEREGVEPRFPFGFGLSYAAFEYANLSAALLPSSAGPSPPAAAPAGAIVEGGLESLWEPLAAVSASVTNVGAGHAAAEVVQLYVGIPHDAATTPAKQLRGFEKVPLQPGESGEVSFALTRRDLSVWDVESQGWVLPRGEFKVYVAASVEDVRLTGSFVVG</sequence>
<evidence type="ECO:0000256" key="6">
    <source>
        <dbReference type="ARBA" id="ARBA00022525"/>
    </source>
</evidence>
<keyword evidence="18" id="KW-1185">Reference proteome</keyword>
<dbReference type="EMBL" id="JAKEKT020000005">
    <property type="protein sequence ID" value="KAL1649967.1"/>
    <property type="molecule type" value="Genomic_DNA"/>
</dbReference>
<organism evidence="17 18">
    <name type="scientific">Diplodia intermedia</name>
    <dbReference type="NCBI Taxonomy" id="856260"/>
    <lineage>
        <taxon>Eukaryota</taxon>
        <taxon>Fungi</taxon>
        <taxon>Dikarya</taxon>
        <taxon>Ascomycota</taxon>
        <taxon>Pezizomycotina</taxon>
        <taxon>Dothideomycetes</taxon>
        <taxon>Dothideomycetes incertae sedis</taxon>
        <taxon>Botryosphaeriales</taxon>
        <taxon>Botryosphaeriaceae</taxon>
        <taxon>Diplodia</taxon>
    </lineage>
</organism>
<dbReference type="PANTHER" id="PTHR42715:SF5">
    <property type="entry name" value="BETA-GLUCOSIDASE M-RELATED"/>
    <property type="match status" value="1"/>
</dbReference>
<dbReference type="Gene3D" id="3.40.50.1700">
    <property type="entry name" value="Glycoside hydrolase family 3 C-terminal domain"/>
    <property type="match status" value="1"/>
</dbReference>
<evidence type="ECO:0000256" key="2">
    <source>
        <dbReference type="ARBA" id="ARBA00004613"/>
    </source>
</evidence>
<comment type="pathway">
    <text evidence="3 14">Glycan metabolism; cellulose degradation.</text>
</comment>
<dbReference type="Pfam" id="PF00933">
    <property type="entry name" value="Glyco_hydro_3"/>
    <property type="match status" value="1"/>
</dbReference>
<evidence type="ECO:0000259" key="16">
    <source>
        <dbReference type="SMART" id="SM01217"/>
    </source>
</evidence>
<evidence type="ECO:0000313" key="18">
    <source>
        <dbReference type="Proteomes" id="UP001521184"/>
    </source>
</evidence>
<dbReference type="InterPro" id="IPR036962">
    <property type="entry name" value="Glyco_hydro_3_N_sf"/>
</dbReference>
<evidence type="ECO:0000256" key="9">
    <source>
        <dbReference type="ARBA" id="ARBA00023001"/>
    </source>
</evidence>
<protein>
    <recommendedName>
        <fullName evidence="5 14">beta-glucosidase</fullName>
        <ecNumber evidence="5 14">3.2.1.21</ecNumber>
    </recommendedName>
</protein>
<dbReference type="EC" id="3.2.1.21" evidence="5 14"/>
<dbReference type="Pfam" id="PF14310">
    <property type="entry name" value="Fn3-like"/>
    <property type="match status" value="1"/>
</dbReference>
<dbReference type="InterPro" id="IPR026891">
    <property type="entry name" value="Fn3-like"/>
</dbReference>
<dbReference type="Proteomes" id="UP001521184">
    <property type="component" value="Unassembled WGS sequence"/>
</dbReference>
<comment type="catalytic activity">
    <reaction evidence="1 14">
        <text>Hydrolysis of terminal, non-reducing beta-D-glucosyl residues with release of beta-D-glucose.</text>
        <dbReference type="EC" id="3.2.1.21"/>
    </reaction>
</comment>
<evidence type="ECO:0000256" key="13">
    <source>
        <dbReference type="ARBA" id="ARBA00023326"/>
    </source>
</evidence>
<feature type="domain" description="Fibronectin type III-like" evidence="16">
    <location>
        <begin position="713"/>
        <end position="783"/>
    </location>
</feature>
<keyword evidence="6" id="KW-0964">Secreted</keyword>
<dbReference type="PANTHER" id="PTHR42715">
    <property type="entry name" value="BETA-GLUCOSIDASE"/>
    <property type="match status" value="1"/>
</dbReference>
<dbReference type="PRINTS" id="PR00133">
    <property type="entry name" value="GLHYDRLASE3"/>
</dbReference>
<evidence type="ECO:0000256" key="7">
    <source>
        <dbReference type="ARBA" id="ARBA00022729"/>
    </source>
</evidence>
<comment type="caution">
    <text evidence="17">The sequence shown here is derived from an EMBL/GenBank/DDBJ whole genome shotgun (WGS) entry which is preliminary data.</text>
</comment>
<comment type="similarity">
    <text evidence="4 14">Belongs to the glycosyl hydrolase 3 family.</text>
</comment>
<reference evidence="17 18" key="1">
    <citation type="journal article" date="2023" name="Plant Dis.">
        <title>First Report of Diplodia intermedia Causing Canker and Dieback Diseases on Apple Trees in Canada.</title>
        <authorList>
            <person name="Ellouze W."/>
            <person name="Ilyukhin E."/>
            <person name="Sulman M."/>
            <person name="Ali S."/>
        </authorList>
    </citation>
    <scope>NUCLEOTIDE SEQUENCE [LARGE SCALE GENOMIC DNA]</scope>
    <source>
        <strain evidence="17 18">M45-28</strain>
    </source>
</reference>
<evidence type="ECO:0000256" key="4">
    <source>
        <dbReference type="ARBA" id="ARBA00005336"/>
    </source>
</evidence>
<dbReference type="Gene3D" id="3.20.20.300">
    <property type="entry name" value="Glycoside hydrolase, family 3, N-terminal domain"/>
    <property type="match status" value="1"/>
</dbReference>
<dbReference type="InterPro" id="IPR019800">
    <property type="entry name" value="Glyco_hydro_3_AS"/>
</dbReference>
<dbReference type="InterPro" id="IPR017853">
    <property type="entry name" value="GH"/>
</dbReference>
<dbReference type="InterPro" id="IPR002772">
    <property type="entry name" value="Glyco_hydro_3_C"/>
</dbReference>
<evidence type="ECO:0000256" key="8">
    <source>
        <dbReference type="ARBA" id="ARBA00022801"/>
    </source>
</evidence>
<dbReference type="Gene3D" id="2.60.40.10">
    <property type="entry name" value="Immunoglobulins"/>
    <property type="match status" value="1"/>
</dbReference>
<keyword evidence="13 14" id="KW-0624">Polysaccharide degradation</keyword>
<keyword evidence="7 15" id="KW-0732">Signal</keyword>
<keyword evidence="8 14" id="KW-0378">Hydrolase</keyword>